<comment type="subcellular location">
    <subcellularLocation>
        <location evidence="1">Cell envelope</location>
    </subcellularLocation>
</comment>
<dbReference type="InterPro" id="IPR018062">
    <property type="entry name" value="HTH_AraC-typ_CS"/>
</dbReference>
<sequence length="536" mass="62103">MSDWNSTELLANLFVSSIRIHSSPNNHDDHILSKRILHRYAICLITKGSGVLSINEDTHIAREGDLFILLPGMIVEGMSQGHTPIHYSVIFFSCLLIKKHRKEWRMEHPYFPISGKHPLSAQDHAIKEIIERILASSKNRPSHEKLDVKYQLHILLTKLMMGNSSPENEPETPIGMEYALAFINENYTKELKIGQLAQIAGYSINHFTRTFKHLMNMTPTEYFLQQRIRLAKQLLFSPVKIKEVAQQVGYKDEHYFSRAFKKEAGVAPTIYMKDQNRRIAALYYGLDDYLMTLGLHPVAVLSYQYRVSQSYPVPSFESIHQETTHLESIRLNYDKLIQTKPDFILTSDRLEMDDTLKHIAPTIVLRHSNDYEQLLTYLAGILGKESQAVSWKDTYAERKNWLQHKITAKWGSQTAYYIRVSSDFYRIYGMLNQTGTLLHHDLGLMLPAEFPRTEWAIDFQLSELKLFNPNHIFLMIDPTESARQRLQQLLVSEEWLALDAVRKNQVYDASDLLFKTLGPTGRLWAMNQIAEHLQIE</sequence>
<dbReference type="SUPFAM" id="SSF51215">
    <property type="entry name" value="Regulatory protein AraC"/>
    <property type="match status" value="1"/>
</dbReference>
<keyword evidence="7" id="KW-0804">Transcription</keyword>
<feature type="domain" description="HTH araC/xylS-type" evidence="8">
    <location>
        <begin position="177"/>
        <end position="274"/>
    </location>
</feature>
<comment type="similarity">
    <text evidence="2">Belongs to the bacterial solute-binding protein 8 family.</text>
</comment>
<name>A0A198ACS5_9BACL</name>
<keyword evidence="6" id="KW-0238">DNA-binding</keyword>
<dbReference type="STRING" id="1850517.A8708_26690"/>
<dbReference type="AlphaFoldDB" id="A0A198ACS5"/>
<dbReference type="InterPro" id="IPR018060">
    <property type="entry name" value="HTH_AraC"/>
</dbReference>
<dbReference type="InterPro" id="IPR009057">
    <property type="entry name" value="Homeodomain-like_sf"/>
</dbReference>
<dbReference type="GO" id="GO:1901678">
    <property type="term" value="P:iron coordination entity transport"/>
    <property type="evidence" value="ECO:0007669"/>
    <property type="project" value="UniProtKB-ARBA"/>
</dbReference>
<dbReference type="GO" id="GO:0043565">
    <property type="term" value="F:sequence-specific DNA binding"/>
    <property type="evidence" value="ECO:0007669"/>
    <property type="project" value="InterPro"/>
</dbReference>
<evidence type="ECO:0000256" key="1">
    <source>
        <dbReference type="ARBA" id="ARBA00004196"/>
    </source>
</evidence>
<evidence type="ECO:0008006" key="12">
    <source>
        <dbReference type="Google" id="ProtNLM"/>
    </source>
</evidence>
<dbReference type="PRINTS" id="PR00032">
    <property type="entry name" value="HTHARAC"/>
</dbReference>
<evidence type="ECO:0000256" key="3">
    <source>
        <dbReference type="ARBA" id="ARBA00022448"/>
    </source>
</evidence>
<dbReference type="PROSITE" id="PS50983">
    <property type="entry name" value="FE_B12_PBP"/>
    <property type="match status" value="1"/>
</dbReference>
<organism evidence="10 11">
    <name type="scientific">Paenibacillus oryzisoli</name>
    <dbReference type="NCBI Taxonomy" id="1850517"/>
    <lineage>
        <taxon>Bacteria</taxon>
        <taxon>Bacillati</taxon>
        <taxon>Bacillota</taxon>
        <taxon>Bacilli</taxon>
        <taxon>Bacillales</taxon>
        <taxon>Paenibacillaceae</taxon>
        <taxon>Paenibacillus</taxon>
    </lineage>
</organism>
<keyword evidence="5" id="KW-0805">Transcription regulation</keyword>
<evidence type="ECO:0000256" key="6">
    <source>
        <dbReference type="ARBA" id="ARBA00023125"/>
    </source>
</evidence>
<dbReference type="Proteomes" id="UP000078454">
    <property type="component" value="Unassembled WGS sequence"/>
</dbReference>
<dbReference type="SMART" id="SM00342">
    <property type="entry name" value="HTH_ARAC"/>
    <property type="match status" value="1"/>
</dbReference>
<accession>A0A198ACS5</accession>
<dbReference type="PANTHER" id="PTHR30532">
    <property type="entry name" value="IRON III DICITRATE-BINDING PERIPLASMIC PROTEIN"/>
    <property type="match status" value="1"/>
</dbReference>
<dbReference type="Pfam" id="PF02311">
    <property type="entry name" value="AraC_binding"/>
    <property type="match status" value="1"/>
</dbReference>
<dbReference type="GO" id="GO:0003700">
    <property type="term" value="F:DNA-binding transcription factor activity"/>
    <property type="evidence" value="ECO:0007669"/>
    <property type="project" value="InterPro"/>
</dbReference>
<dbReference type="PROSITE" id="PS01124">
    <property type="entry name" value="HTH_ARAC_FAMILY_2"/>
    <property type="match status" value="1"/>
</dbReference>
<dbReference type="InterPro" id="IPR003313">
    <property type="entry name" value="AraC-bd"/>
</dbReference>
<evidence type="ECO:0000256" key="7">
    <source>
        <dbReference type="ARBA" id="ARBA00023163"/>
    </source>
</evidence>
<comment type="caution">
    <text evidence="10">The sequence shown here is derived from an EMBL/GenBank/DDBJ whole genome shotgun (WGS) entry which is preliminary data.</text>
</comment>
<dbReference type="PROSITE" id="PS00041">
    <property type="entry name" value="HTH_ARAC_FAMILY_1"/>
    <property type="match status" value="1"/>
</dbReference>
<evidence type="ECO:0000313" key="10">
    <source>
        <dbReference type="EMBL" id="OAS19299.1"/>
    </source>
</evidence>
<keyword evidence="3" id="KW-0813">Transport</keyword>
<dbReference type="Gene3D" id="3.40.50.1980">
    <property type="entry name" value="Nitrogenase molybdenum iron protein domain"/>
    <property type="match status" value="2"/>
</dbReference>
<evidence type="ECO:0000256" key="5">
    <source>
        <dbReference type="ARBA" id="ARBA00023015"/>
    </source>
</evidence>
<dbReference type="Gene3D" id="1.10.10.60">
    <property type="entry name" value="Homeodomain-like"/>
    <property type="match status" value="2"/>
</dbReference>
<evidence type="ECO:0000259" key="9">
    <source>
        <dbReference type="PROSITE" id="PS50983"/>
    </source>
</evidence>
<dbReference type="InterPro" id="IPR051313">
    <property type="entry name" value="Bact_iron-sidero_bind"/>
</dbReference>
<protein>
    <recommendedName>
        <fullName evidence="12">AraC family transcriptional regulator</fullName>
    </recommendedName>
</protein>
<dbReference type="SUPFAM" id="SSF53807">
    <property type="entry name" value="Helical backbone' metal receptor"/>
    <property type="match status" value="1"/>
</dbReference>
<evidence type="ECO:0000256" key="4">
    <source>
        <dbReference type="ARBA" id="ARBA00022729"/>
    </source>
</evidence>
<reference evidence="10 11" key="1">
    <citation type="submission" date="2016-05" db="EMBL/GenBank/DDBJ databases">
        <title>Paenibacillus sp. 1ZS3-15 nov., isolated from the rhizosphere soil.</title>
        <authorList>
            <person name="Zhang X.X."/>
            <person name="Zhang J."/>
        </authorList>
    </citation>
    <scope>NUCLEOTIDE SEQUENCE [LARGE SCALE GENOMIC DNA]</scope>
    <source>
        <strain evidence="10 11">1ZS3-15</strain>
    </source>
</reference>
<keyword evidence="4" id="KW-0732">Signal</keyword>
<evidence type="ECO:0000259" key="8">
    <source>
        <dbReference type="PROSITE" id="PS01124"/>
    </source>
</evidence>
<dbReference type="SUPFAM" id="SSF46689">
    <property type="entry name" value="Homeodomain-like"/>
    <property type="match status" value="2"/>
</dbReference>
<dbReference type="RefSeq" id="WP_068663697.1">
    <property type="nucleotide sequence ID" value="NZ_LYPB01000058.1"/>
</dbReference>
<dbReference type="PANTHER" id="PTHR30532:SF1">
    <property type="entry name" value="IRON(3+)-HYDROXAMATE-BINDING PROTEIN FHUD"/>
    <property type="match status" value="1"/>
</dbReference>
<dbReference type="OrthoDB" id="2461801at2"/>
<dbReference type="InterPro" id="IPR037923">
    <property type="entry name" value="HTH-like"/>
</dbReference>
<dbReference type="InterPro" id="IPR002491">
    <property type="entry name" value="ABC_transptr_periplasmic_BD"/>
</dbReference>
<dbReference type="Pfam" id="PF12833">
    <property type="entry name" value="HTH_18"/>
    <property type="match status" value="1"/>
</dbReference>
<dbReference type="InterPro" id="IPR020449">
    <property type="entry name" value="Tscrpt_reg_AraC-type_HTH"/>
</dbReference>
<evidence type="ECO:0000256" key="2">
    <source>
        <dbReference type="ARBA" id="ARBA00008814"/>
    </source>
</evidence>
<dbReference type="GO" id="GO:0030288">
    <property type="term" value="C:outer membrane-bounded periplasmic space"/>
    <property type="evidence" value="ECO:0007669"/>
    <property type="project" value="TreeGrafter"/>
</dbReference>
<evidence type="ECO:0000313" key="11">
    <source>
        <dbReference type="Proteomes" id="UP000078454"/>
    </source>
</evidence>
<dbReference type="EMBL" id="LYPB01000058">
    <property type="protein sequence ID" value="OAS19299.1"/>
    <property type="molecule type" value="Genomic_DNA"/>
</dbReference>
<dbReference type="Pfam" id="PF01497">
    <property type="entry name" value="Peripla_BP_2"/>
    <property type="match status" value="1"/>
</dbReference>
<keyword evidence="11" id="KW-1185">Reference proteome</keyword>
<feature type="domain" description="Fe/B12 periplasmic-binding" evidence="9">
    <location>
        <begin position="278"/>
        <end position="536"/>
    </location>
</feature>
<gene>
    <name evidence="10" type="ORF">A8708_26690</name>
</gene>
<proteinExistence type="inferred from homology"/>